<sequence>MAGKKLPVPRYRIGGPIEIGKSSNGRTTWVEGTVVQLTPKLVVDHGGHVCTAGIDFTFHRPTTDPDAKAGIPKELDPELAAPIYKAALVKILQETNTTRPNATVQRVIHIVKEALGELDS</sequence>
<evidence type="ECO:0000313" key="2">
    <source>
        <dbReference type="Proteomes" id="UP000617684"/>
    </source>
</evidence>
<protein>
    <submittedName>
        <fullName evidence="1">Uncharacterized protein</fullName>
    </submittedName>
</protein>
<dbReference type="EMBL" id="MN988517">
    <property type="protein sequence ID" value="QIG70479.1"/>
    <property type="molecule type" value="Genomic_DNA"/>
</dbReference>
<gene>
    <name evidence="1" type="ORF">EVB89_016</name>
</gene>
<organism evidence="1 2">
    <name type="scientific">Rhizobium phage RHph_N38</name>
    <dbReference type="NCBI Taxonomy" id="2509750"/>
    <lineage>
        <taxon>Viruses</taxon>
        <taxon>Duplodnaviria</taxon>
        <taxon>Heunggongvirae</taxon>
        <taxon>Uroviricota</taxon>
        <taxon>Caudoviricetes</taxon>
        <taxon>Schitoviridae</taxon>
        <taxon>Demetervirinae</taxon>
        <taxon>Cyamitesvirus</taxon>
        <taxon>Cyamitesvirus N38</taxon>
    </lineage>
</organism>
<reference evidence="1" key="1">
    <citation type="submission" date="2020-01" db="EMBL/GenBank/DDBJ databases">
        <title>Patterns of diversity and host range of bacteriophage communities associated with bean-nodulatin bacteria.</title>
        <authorList>
            <person name="Vann Cauwenberghe J."/>
            <person name="Santamaria R.I."/>
            <person name="Bustos P."/>
            <person name="Juarez S."/>
            <person name="Gonzalez V."/>
        </authorList>
    </citation>
    <scope>NUCLEOTIDE SEQUENCE</scope>
</reference>
<accession>A0A7S5UV96</accession>
<proteinExistence type="predicted"/>
<evidence type="ECO:0000313" key="1">
    <source>
        <dbReference type="EMBL" id="QIG70479.1"/>
    </source>
</evidence>
<name>A0A7S5UV96_9CAUD</name>
<keyword evidence="2" id="KW-1185">Reference proteome</keyword>
<dbReference type="Proteomes" id="UP000617684">
    <property type="component" value="Segment"/>
</dbReference>